<name>A0AAV7PFA1_PLEWA</name>
<dbReference type="SUPFAM" id="SSF56219">
    <property type="entry name" value="DNase I-like"/>
    <property type="match status" value="1"/>
</dbReference>
<protein>
    <submittedName>
        <fullName evidence="1">Uncharacterized protein</fullName>
    </submittedName>
</protein>
<dbReference type="EMBL" id="JANPWB010000011">
    <property type="protein sequence ID" value="KAJ1125509.1"/>
    <property type="molecule type" value="Genomic_DNA"/>
</dbReference>
<dbReference type="InterPro" id="IPR036691">
    <property type="entry name" value="Endo/exonu/phosph_ase_sf"/>
</dbReference>
<dbReference type="AlphaFoldDB" id="A0AAV7PFA1"/>
<dbReference type="Gene3D" id="3.30.70.1820">
    <property type="entry name" value="L1 transposable element, RRM domain"/>
    <property type="match status" value="1"/>
</dbReference>
<accession>A0AAV7PFA1</accession>
<sequence length="194" mass="21611">MSETKDEQVSTMATQKQLEKAYSLYLDVRSRCNNLSIVGVAESTNVGNIESFVEGLLIELLGCNTFSDLFVVERAHRSLTQRPVLGARPSPIIARLLSHRREYGIMVPDIHVDTEGCHVAAQCQAEHSAVLSVGIYSPSYADPQFYYTLQAELAQYGDLPQIWGGDFNCVMSPDLGCSRDLPDAPRRWPVPHRQ</sequence>
<comment type="caution">
    <text evidence="1">The sequence shown here is derived from an EMBL/GenBank/DDBJ whole genome shotgun (WGS) entry which is preliminary data.</text>
</comment>
<gene>
    <name evidence="1" type="ORF">NDU88_003938</name>
</gene>
<evidence type="ECO:0000313" key="2">
    <source>
        <dbReference type="Proteomes" id="UP001066276"/>
    </source>
</evidence>
<organism evidence="1 2">
    <name type="scientific">Pleurodeles waltl</name>
    <name type="common">Iberian ribbed newt</name>
    <dbReference type="NCBI Taxonomy" id="8319"/>
    <lineage>
        <taxon>Eukaryota</taxon>
        <taxon>Metazoa</taxon>
        <taxon>Chordata</taxon>
        <taxon>Craniata</taxon>
        <taxon>Vertebrata</taxon>
        <taxon>Euteleostomi</taxon>
        <taxon>Amphibia</taxon>
        <taxon>Batrachia</taxon>
        <taxon>Caudata</taxon>
        <taxon>Salamandroidea</taxon>
        <taxon>Salamandridae</taxon>
        <taxon>Pleurodelinae</taxon>
        <taxon>Pleurodeles</taxon>
    </lineage>
</organism>
<reference evidence="1" key="1">
    <citation type="journal article" date="2022" name="bioRxiv">
        <title>Sequencing and chromosome-scale assembly of the giantPleurodeles waltlgenome.</title>
        <authorList>
            <person name="Brown T."/>
            <person name="Elewa A."/>
            <person name="Iarovenko S."/>
            <person name="Subramanian E."/>
            <person name="Araus A.J."/>
            <person name="Petzold A."/>
            <person name="Susuki M."/>
            <person name="Suzuki K.-i.T."/>
            <person name="Hayashi T."/>
            <person name="Toyoda A."/>
            <person name="Oliveira C."/>
            <person name="Osipova E."/>
            <person name="Leigh N.D."/>
            <person name="Simon A."/>
            <person name="Yun M.H."/>
        </authorList>
    </citation>
    <scope>NUCLEOTIDE SEQUENCE</scope>
    <source>
        <strain evidence="1">20211129_DDA</strain>
        <tissue evidence="1">Liver</tissue>
    </source>
</reference>
<proteinExistence type="predicted"/>
<keyword evidence="2" id="KW-1185">Reference proteome</keyword>
<evidence type="ECO:0000313" key="1">
    <source>
        <dbReference type="EMBL" id="KAJ1125509.1"/>
    </source>
</evidence>
<dbReference type="Proteomes" id="UP001066276">
    <property type="component" value="Chromosome 7"/>
</dbReference>